<evidence type="ECO:0000256" key="1">
    <source>
        <dbReference type="SAM" id="Phobius"/>
    </source>
</evidence>
<keyword evidence="3" id="KW-1185">Reference proteome</keyword>
<proteinExistence type="predicted"/>
<dbReference type="AlphaFoldDB" id="A0A197JU00"/>
<dbReference type="Proteomes" id="UP000078512">
    <property type="component" value="Unassembled WGS sequence"/>
</dbReference>
<keyword evidence="1" id="KW-1133">Transmembrane helix</keyword>
<keyword evidence="1" id="KW-0472">Membrane</keyword>
<feature type="transmembrane region" description="Helical" evidence="1">
    <location>
        <begin position="17"/>
        <end position="41"/>
    </location>
</feature>
<reference evidence="2 3" key="1">
    <citation type="submission" date="2016-05" db="EMBL/GenBank/DDBJ databases">
        <title>Genome sequencing reveals origins of a unique bacterial endosymbiosis in the earliest lineages of terrestrial Fungi.</title>
        <authorList>
            <consortium name="DOE Joint Genome Institute"/>
            <person name="Uehling J."/>
            <person name="Gryganskyi A."/>
            <person name="Hameed K."/>
            <person name="Tschaplinski T."/>
            <person name="Misztal P."/>
            <person name="Wu S."/>
            <person name="Desiro A."/>
            <person name="Vande Pol N."/>
            <person name="Du Z.-Y."/>
            <person name="Zienkiewicz A."/>
            <person name="Zienkiewicz K."/>
            <person name="Morin E."/>
            <person name="Tisserant E."/>
            <person name="Splivallo R."/>
            <person name="Hainaut M."/>
            <person name="Henrissat B."/>
            <person name="Ohm R."/>
            <person name="Kuo A."/>
            <person name="Yan J."/>
            <person name="Lipzen A."/>
            <person name="Nolan M."/>
            <person name="Labutti K."/>
            <person name="Barry K."/>
            <person name="Goldstein A."/>
            <person name="Labbe J."/>
            <person name="Schadt C."/>
            <person name="Tuskan G."/>
            <person name="Grigoriev I."/>
            <person name="Martin F."/>
            <person name="Vilgalys R."/>
            <person name="Bonito G."/>
        </authorList>
    </citation>
    <scope>NUCLEOTIDE SEQUENCE [LARGE SCALE GENOMIC DNA]</scope>
    <source>
        <strain evidence="2 3">AG-77</strain>
    </source>
</reference>
<keyword evidence="1" id="KW-0812">Transmembrane</keyword>
<sequence length="151" mass="16136">MNQAMVLSSGKAFIETVIYLTSLAFALKSILAAIPFIFIAISSPIIALRARTAVVRVPLAITLLGSATPVTVMTPATFIIPATTVSVPRALSSCIHSSKRIVGGALCKPDNQALEIRQDIQVLFQIQLQKAAIPDLEIVEGPMMKCQSPTY</sequence>
<dbReference type="EMBL" id="KV442053">
    <property type="protein sequence ID" value="OAQ27916.1"/>
    <property type="molecule type" value="Genomic_DNA"/>
</dbReference>
<protein>
    <submittedName>
        <fullName evidence="2">Uncharacterized protein</fullName>
    </submittedName>
</protein>
<organism evidence="2 3">
    <name type="scientific">Linnemannia elongata AG-77</name>
    <dbReference type="NCBI Taxonomy" id="1314771"/>
    <lineage>
        <taxon>Eukaryota</taxon>
        <taxon>Fungi</taxon>
        <taxon>Fungi incertae sedis</taxon>
        <taxon>Mucoromycota</taxon>
        <taxon>Mortierellomycotina</taxon>
        <taxon>Mortierellomycetes</taxon>
        <taxon>Mortierellales</taxon>
        <taxon>Mortierellaceae</taxon>
        <taxon>Linnemannia</taxon>
    </lineage>
</organism>
<gene>
    <name evidence="2" type="ORF">K457DRAFT_20920</name>
</gene>
<accession>A0A197JU00</accession>
<evidence type="ECO:0000313" key="2">
    <source>
        <dbReference type="EMBL" id="OAQ27916.1"/>
    </source>
</evidence>
<name>A0A197JU00_9FUNG</name>
<evidence type="ECO:0000313" key="3">
    <source>
        <dbReference type="Proteomes" id="UP000078512"/>
    </source>
</evidence>